<dbReference type="SUPFAM" id="SSF53474">
    <property type="entry name" value="alpha/beta-Hydrolases"/>
    <property type="match status" value="1"/>
</dbReference>
<gene>
    <name evidence="2" type="ordered locus">AZC_1323</name>
</gene>
<dbReference type="KEGG" id="azc:AZC_1323"/>
<reference evidence="2 3" key="4">
    <citation type="journal article" date="2009" name="Appl. Environ. Microbiol.">
        <title>Comparative genome-wide transcriptional profiling of Azorhizobium caulinodans ORS571 grown under free-living and symbiotic conditions.</title>
        <authorList>
            <person name="Tsukada S."/>
            <person name="Aono T."/>
            <person name="Akiba N."/>
            <person name="Lee KB."/>
            <person name="Liu CT."/>
            <person name="Toyazaki H."/>
            <person name="Oyaizu H."/>
        </authorList>
    </citation>
    <scope>NUCLEOTIDE SEQUENCE [LARGE SCALE GENOMIC DNA]</scope>
    <source>
        <strain evidence="3">ATCC 43989 / DSM 5975 / JCM 20966 / LMG 6465 / NBRC 14845 / NCIMB 13405 / ORS 571</strain>
    </source>
</reference>
<reference evidence="2 3" key="1">
    <citation type="journal article" date="2007" name="Appl. Environ. Microbiol.">
        <title>Rhizobial factors required for stem nodule maturation and maintenance in Sesbania rostrata-Azorhizobium caulinodans ORS571 symbiosis.</title>
        <authorList>
            <person name="Suzuki S."/>
            <person name="Aono T."/>
            <person name="Lee KB."/>
            <person name="Suzuki T."/>
            <person name="Liu CT."/>
            <person name="Miwa H."/>
            <person name="Wakao S."/>
            <person name="Iki T."/>
            <person name="Oyaizu H."/>
        </authorList>
    </citation>
    <scope>NUCLEOTIDE SEQUENCE [LARGE SCALE GENOMIC DNA]</scope>
    <source>
        <strain evidence="3">ATCC 43989 / DSM 5975 / JCM 20966 / LMG 6465 / NBRC 14845 / NCIMB 13405 / ORS 571</strain>
    </source>
</reference>
<reference evidence="2 3" key="6">
    <citation type="journal article" date="2011" name="Appl. Environ. Microbiol.">
        <title>Involvement of the azorhizobial chromosome partition gene (parA) in the onset of bacteroid differentiation during Sesbania rostrata stem nodule development.</title>
        <authorList>
            <person name="Liu CT."/>
            <person name="Lee KB."/>
            <person name="Wang YS."/>
            <person name="Peng MH."/>
            <person name="Lee KT."/>
            <person name="Suzuki S."/>
            <person name="Suzuki T."/>
            <person name="Oyaizu H."/>
        </authorList>
    </citation>
    <scope>NUCLEOTIDE SEQUENCE [LARGE SCALE GENOMIC DNA]</scope>
    <source>
        <strain evidence="3">ATCC 43989 / DSM 5975 / JCM 20966 / LMG 6465 / NBRC 14845 / NCIMB 13405 / ORS 571</strain>
    </source>
</reference>
<reference evidence="3" key="2">
    <citation type="submission" date="2007-04" db="EMBL/GenBank/DDBJ databases">
        <title>Complete genome sequence of the nitrogen-fixing bacterium Azorhizobium caulinodans ORS571.</title>
        <authorList>
            <person name="Lee K.B."/>
            <person name="Backer P.D."/>
            <person name="Aono T."/>
            <person name="Liu C.T."/>
            <person name="Suzuki S."/>
            <person name="Suzuki T."/>
            <person name="Kaneko T."/>
            <person name="Yamada M."/>
            <person name="Tabata S."/>
            <person name="Kupfer D.M."/>
            <person name="Najar F.Z."/>
            <person name="Wiley G.B."/>
            <person name="Roe B."/>
            <person name="Binnewies T."/>
            <person name="Ussery D."/>
            <person name="Vereecke D."/>
            <person name="Gevers D."/>
            <person name="Holsters M."/>
            <person name="Oyaizu H."/>
        </authorList>
    </citation>
    <scope>NUCLEOTIDE SEQUENCE [LARGE SCALE GENOMIC DNA]</scope>
    <source>
        <strain evidence="3">ATCC 43989 / DSM 5975 / JCM 20966 / LMG 6465 / NBRC 14845 / NCIMB 13405 / ORS 571</strain>
    </source>
</reference>
<dbReference type="HOGENOM" id="CLU_020336_50_3_5"/>
<dbReference type="Pfam" id="PF00561">
    <property type="entry name" value="Abhydrolase_1"/>
    <property type="match status" value="1"/>
</dbReference>
<dbReference type="eggNOG" id="COG2267">
    <property type="taxonomic scope" value="Bacteria"/>
</dbReference>
<protein>
    <submittedName>
        <fullName evidence="2">Alpha/beta hydrolase fold protein</fullName>
    </submittedName>
</protein>
<reference evidence="2 3" key="5">
    <citation type="journal article" date="2010" name="Appl. Environ. Microbiol.">
        <title>phrR-like gene praR of Azorhizobium caulinodans ORS571 is essential for symbiosis with Sesbania rostrata and is involved in expression of reb genes.</title>
        <authorList>
            <person name="Akiba N."/>
            <person name="Aono T."/>
            <person name="Toyazaki H."/>
            <person name="Sato S."/>
            <person name="Oyaizu H."/>
        </authorList>
    </citation>
    <scope>NUCLEOTIDE SEQUENCE [LARGE SCALE GENOMIC DNA]</scope>
    <source>
        <strain evidence="3">ATCC 43989 / DSM 5975 / JCM 20966 / LMG 6465 / NBRC 14845 / NCIMB 13405 / ORS 571</strain>
    </source>
</reference>
<keyword evidence="3" id="KW-1185">Reference proteome</keyword>
<keyword evidence="2" id="KW-0378">Hydrolase</keyword>
<evidence type="ECO:0000313" key="2">
    <source>
        <dbReference type="EMBL" id="BAF87321.1"/>
    </source>
</evidence>
<feature type="domain" description="AB hydrolase-1" evidence="1">
    <location>
        <begin position="23"/>
        <end position="244"/>
    </location>
</feature>
<dbReference type="Proteomes" id="UP000000270">
    <property type="component" value="Chromosome"/>
</dbReference>
<evidence type="ECO:0000259" key="1">
    <source>
        <dbReference type="Pfam" id="PF00561"/>
    </source>
</evidence>
<dbReference type="EMBL" id="AP009384">
    <property type="protein sequence ID" value="BAF87321.1"/>
    <property type="molecule type" value="Genomic_DNA"/>
</dbReference>
<dbReference type="InterPro" id="IPR050471">
    <property type="entry name" value="AB_hydrolase"/>
</dbReference>
<dbReference type="STRING" id="438753.AZC_1323"/>
<dbReference type="RefSeq" id="WP_012169851.1">
    <property type="nucleotide sequence ID" value="NC_009937.1"/>
</dbReference>
<reference evidence="2 3" key="3">
    <citation type="journal article" date="2008" name="BMC Genomics">
        <title>The genome of the versatile nitrogen fixer Azorhizobium caulinodans ORS571.</title>
        <authorList>
            <person name="Lee KB."/>
            <person name="Backer P.D."/>
            <person name="Aono T."/>
            <person name="Liu CT."/>
            <person name="Suzuki S."/>
            <person name="Suzuki T."/>
            <person name="Kaneko T."/>
            <person name="Yamada M."/>
            <person name="Tabata S."/>
            <person name="Kupfer D.M."/>
            <person name="Najar F.Z."/>
            <person name="Wiley G.B."/>
            <person name="Roe B."/>
            <person name="Binnewies T.T."/>
            <person name="Ussery D.W."/>
            <person name="D'Haeze W."/>
            <person name="Herder J.D."/>
            <person name="Gevers D."/>
            <person name="Vereecke D."/>
            <person name="Holsters M."/>
            <person name="Oyaizu H."/>
        </authorList>
    </citation>
    <scope>NUCLEOTIDE SEQUENCE [LARGE SCALE GENOMIC DNA]</scope>
    <source>
        <strain evidence="3">ATCC 43989 / DSM 5975 / JCM 20966 / LMG 6465 / NBRC 14845 / NCIMB 13405 / ORS 571</strain>
    </source>
</reference>
<dbReference type="Gene3D" id="3.40.50.1820">
    <property type="entry name" value="alpha/beta hydrolase"/>
    <property type="match status" value="1"/>
</dbReference>
<dbReference type="AlphaFoldDB" id="A8I118"/>
<sequence>MNWIDLEQVTLRYTLSGSGPVQLVLIHELGGSLESFDALMPRLERDFRVLRYDQRGAGWSEKPRKPFTIADHARDLRQLLDALGLAGPFCLAGVAAGAAIAVVHALNDPAAVYGLALCSPALTVAEDRVRYLVDRSERAMREGMAAIVDASLARSFPSVVRRDPAAYAAYRARFLASDPVGYAYANMALADVRLDGQLRALDLPCLVLAGTHDLLRPPEAVRALSAQLPRAIYAEIDSGHIMPVQAPEAMATHLRHFFASVTRDALMRA</sequence>
<evidence type="ECO:0000313" key="3">
    <source>
        <dbReference type="Proteomes" id="UP000000270"/>
    </source>
</evidence>
<accession>A8I118</accession>
<proteinExistence type="predicted"/>
<dbReference type="PANTHER" id="PTHR43433">
    <property type="entry name" value="HYDROLASE, ALPHA/BETA FOLD FAMILY PROTEIN"/>
    <property type="match status" value="1"/>
</dbReference>
<name>A8I118_AZOC5</name>
<dbReference type="InterPro" id="IPR000073">
    <property type="entry name" value="AB_hydrolase_1"/>
</dbReference>
<dbReference type="PANTHER" id="PTHR43433:SF5">
    <property type="entry name" value="AB HYDROLASE-1 DOMAIN-CONTAINING PROTEIN"/>
    <property type="match status" value="1"/>
</dbReference>
<dbReference type="InterPro" id="IPR029058">
    <property type="entry name" value="AB_hydrolase_fold"/>
</dbReference>
<organism evidence="2 3">
    <name type="scientific">Azorhizobium caulinodans (strain ATCC 43989 / DSM 5975 / JCM 20966 / LMG 6465 / NBRC 14845 / NCIMB 13405 / ORS 571)</name>
    <dbReference type="NCBI Taxonomy" id="438753"/>
    <lineage>
        <taxon>Bacteria</taxon>
        <taxon>Pseudomonadati</taxon>
        <taxon>Pseudomonadota</taxon>
        <taxon>Alphaproteobacteria</taxon>
        <taxon>Hyphomicrobiales</taxon>
        <taxon>Xanthobacteraceae</taxon>
        <taxon>Azorhizobium</taxon>
    </lineage>
</organism>
<dbReference type="GO" id="GO:0016787">
    <property type="term" value="F:hydrolase activity"/>
    <property type="evidence" value="ECO:0007669"/>
    <property type="project" value="UniProtKB-KW"/>
</dbReference>